<organism evidence="1">
    <name type="scientific">Bacillus thuringiensis subsp. israelensis</name>
    <dbReference type="NCBI Taxonomy" id="1430"/>
    <lineage>
        <taxon>Bacteria</taxon>
        <taxon>Bacillati</taxon>
        <taxon>Bacillota</taxon>
        <taxon>Bacilli</taxon>
        <taxon>Bacillales</taxon>
        <taxon>Bacillaceae</taxon>
        <taxon>Bacillus</taxon>
        <taxon>Bacillus cereus group</taxon>
    </lineage>
</organism>
<geneLocation type="plasmid" evidence="1">
    <name>pAM65-52-2-350K</name>
</geneLocation>
<sequence>MIIEVVYKRRKLKVELQTVEVKQEGKLLFSTDSEKVLNYFMEAIGVEIGEPLQESIENGKFVVTYLVGKKLVTKPIHSIKDVTKPYSKCIVGVRDWKTEGFLVQEDNGVTLYHYAEDMKDEVLDSISYVLIESNREFQLEEYPIFSVSELNGELSA</sequence>
<protein>
    <submittedName>
        <fullName evidence="1">Uncharacterized protein</fullName>
    </submittedName>
</protein>
<proteinExistence type="predicted"/>
<dbReference type="RefSeq" id="WP_000583123.1">
    <property type="nucleotide sequence ID" value="NZ_CP013277.1"/>
</dbReference>
<gene>
    <name evidence="1" type="ORF">ATN07_31290</name>
</gene>
<keyword evidence="1" id="KW-0614">Plasmid</keyword>
<accession>A0A160LK06</accession>
<evidence type="ECO:0000313" key="1">
    <source>
        <dbReference type="EMBL" id="AND28188.1"/>
    </source>
</evidence>
<reference evidence="1" key="1">
    <citation type="journal article" date="2017" name="Res. Microbiol.">
        <title>Comparative genomics of extrachromosomal elements in Bacillus thuringiensis subsp. israelensis.</title>
        <authorList>
            <person name="Bolotin A."/>
            <person name="Gillis A."/>
            <person name="Sanchis V."/>
            <person name="Nielsen-LeRoux C."/>
            <person name="Mahillon J."/>
            <person name="Lereclus D."/>
            <person name="Sorokin A."/>
        </authorList>
    </citation>
    <scope>NUCLEOTIDE SEQUENCE</scope>
    <source>
        <strain evidence="1">AM65-52</strain>
        <plasmid evidence="1">pAM65-52-2-350K</plasmid>
    </source>
</reference>
<name>A0A160LK06_BACTI</name>
<dbReference type="AlphaFoldDB" id="A0A160LK06"/>
<dbReference type="EMBL" id="CP013277">
    <property type="protein sequence ID" value="AND28188.1"/>
    <property type="molecule type" value="Genomic_DNA"/>
</dbReference>